<name>A0ABY5VM34_9ACTN</name>
<gene>
    <name evidence="1" type="ORF">Dfulv_25865</name>
</gene>
<organism evidence="1 2">
    <name type="scientific">Dactylosporangium fulvum</name>
    <dbReference type="NCBI Taxonomy" id="53359"/>
    <lineage>
        <taxon>Bacteria</taxon>
        <taxon>Bacillati</taxon>
        <taxon>Actinomycetota</taxon>
        <taxon>Actinomycetes</taxon>
        <taxon>Micromonosporales</taxon>
        <taxon>Micromonosporaceae</taxon>
        <taxon>Dactylosporangium</taxon>
    </lineage>
</organism>
<accession>A0ABY5VM34</accession>
<proteinExistence type="predicted"/>
<dbReference type="RefSeq" id="WP_259855874.1">
    <property type="nucleotide sequence ID" value="NZ_BAAAST010000139.1"/>
</dbReference>
<keyword evidence="2" id="KW-1185">Reference proteome</keyword>
<reference evidence="1" key="2">
    <citation type="submission" date="2022-09" db="EMBL/GenBank/DDBJ databases">
        <title>Biosynthetic gene clusters of Dactylosporangioum fulvum.</title>
        <authorList>
            <person name="Caradec T."/>
        </authorList>
    </citation>
    <scope>NUCLEOTIDE SEQUENCE</scope>
    <source>
        <strain evidence="1">NRRL B-16292</strain>
    </source>
</reference>
<dbReference type="Proteomes" id="UP001059617">
    <property type="component" value="Chromosome"/>
</dbReference>
<sequence length="159" mass="17088">MEPLPGTDDLLRVMTILGIPGDPLLIMQDHADDRRRAALLAHIAAGVVAQLGALESLAGLDVDDRADLHRRADRETAGRGRPTTALQLARLAWVQQAVARDRGVRPDPVSDTVSTTLGALMQLLEHPGTDPMRTDALLALRDAADHLATTLRATHHEAV</sequence>
<evidence type="ECO:0000313" key="2">
    <source>
        <dbReference type="Proteomes" id="UP001059617"/>
    </source>
</evidence>
<reference evidence="1" key="1">
    <citation type="submission" date="2021-04" db="EMBL/GenBank/DDBJ databases">
        <authorList>
            <person name="Hartkoorn R.C."/>
            <person name="Beaudoing E."/>
            <person name="Hot D."/>
        </authorList>
    </citation>
    <scope>NUCLEOTIDE SEQUENCE</scope>
    <source>
        <strain evidence="1">NRRL B-16292</strain>
    </source>
</reference>
<evidence type="ECO:0000313" key="1">
    <source>
        <dbReference type="EMBL" id="UWP78608.1"/>
    </source>
</evidence>
<dbReference type="EMBL" id="CP073720">
    <property type="protein sequence ID" value="UWP78608.1"/>
    <property type="molecule type" value="Genomic_DNA"/>
</dbReference>
<protein>
    <submittedName>
        <fullName evidence="1">Uncharacterized protein</fullName>
    </submittedName>
</protein>